<keyword evidence="2" id="KW-0812">Transmembrane</keyword>
<evidence type="ECO:0000313" key="4">
    <source>
        <dbReference type="Proteomes" id="UP000041254"/>
    </source>
</evidence>
<dbReference type="AlphaFoldDB" id="A0A0G4EIL9"/>
<feature type="compositionally biased region" description="Basic and acidic residues" evidence="1">
    <location>
        <begin position="1"/>
        <end position="12"/>
    </location>
</feature>
<feature type="compositionally biased region" description="Basic and acidic residues" evidence="1">
    <location>
        <begin position="67"/>
        <end position="84"/>
    </location>
</feature>
<reference evidence="3 4" key="1">
    <citation type="submission" date="2014-11" db="EMBL/GenBank/DDBJ databases">
        <authorList>
            <person name="Zhu J."/>
            <person name="Qi W."/>
            <person name="Song R."/>
        </authorList>
    </citation>
    <scope>NUCLEOTIDE SEQUENCE [LARGE SCALE GENOMIC DNA]</scope>
</reference>
<evidence type="ECO:0000313" key="3">
    <source>
        <dbReference type="EMBL" id="CEL95832.1"/>
    </source>
</evidence>
<feature type="compositionally biased region" description="Pro residues" evidence="1">
    <location>
        <begin position="615"/>
        <end position="624"/>
    </location>
</feature>
<dbReference type="Proteomes" id="UP000041254">
    <property type="component" value="Unassembled WGS sequence"/>
</dbReference>
<feature type="transmembrane region" description="Helical" evidence="2">
    <location>
        <begin position="372"/>
        <end position="401"/>
    </location>
</feature>
<feature type="region of interest" description="Disordered" evidence="1">
    <location>
        <begin position="452"/>
        <end position="490"/>
    </location>
</feature>
<evidence type="ECO:0000256" key="1">
    <source>
        <dbReference type="SAM" id="MobiDB-lite"/>
    </source>
</evidence>
<protein>
    <submittedName>
        <fullName evidence="3">Uncharacterized protein</fullName>
    </submittedName>
</protein>
<feature type="region of interest" description="Disordered" evidence="1">
    <location>
        <begin position="1"/>
        <end position="165"/>
    </location>
</feature>
<evidence type="ECO:0000256" key="2">
    <source>
        <dbReference type="SAM" id="Phobius"/>
    </source>
</evidence>
<organism evidence="3 4">
    <name type="scientific">Vitrella brassicaformis (strain CCMP3155)</name>
    <dbReference type="NCBI Taxonomy" id="1169540"/>
    <lineage>
        <taxon>Eukaryota</taxon>
        <taxon>Sar</taxon>
        <taxon>Alveolata</taxon>
        <taxon>Colpodellida</taxon>
        <taxon>Vitrellaceae</taxon>
        <taxon>Vitrella</taxon>
    </lineage>
</organism>
<feature type="region of interest" description="Disordered" evidence="1">
    <location>
        <begin position="605"/>
        <end position="634"/>
    </location>
</feature>
<dbReference type="EMBL" id="CDMY01000239">
    <property type="protein sequence ID" value="CEL95832.1"/>
    <property type="molecule type" value="Genomic_DNA"/>
</dbReference>
<feature type="transmembrane region" description="Helical" evidence="2">
    <location>
        <begin position="332"/>
        <end position="360"/>
    </location>
</feature>
<dbReference type="InParanoid" id="A0A0G4EIL9"/>
<keyword evidence="4" id="KW-1185">Reference proteome</keyword>
<dbReference type="VEuPathDB" id="CryptoDB:Vbra_3837"/>
<feature type="compositionally biased region" description="Polar residues" evidence="1">
    <location>
        <begin position="39"/>
        <end position="49"/>
    </location>
</feature>
<keyword evidence="2" id="KW-0472">Membrane</keyword>
<accession>A0A0G4EIL9</accession>
<gene>
    <name evidence="3" type="ORF">Vbra_3837</name>
</gene>
<proteinExistence type="predicted"/>
<keyword evidence="2" id="KW-1133">Transmembrane helix</keyword>
<sequence>MPPDRDAEERRAGASSNIDFAPVTVPGSVETTPVPPSHFTRSVAASPQSHLARGNVIDEESAQGSSADRELASDLLRRELRDEGVFASSRPGTATTEDNKHEEGEEDTAQPPERPESPPLVPAQNLSELLSHISRVAGPEEGAGVPSIPLPTEPPPSDAPDLPTVVPWPQREPHLNVLPPIEEGDTPATILERIILTRDLHPPSAAGGALPARSFLDITVPHKPPPSSVPSLREDIEGDAAVPSEPPDLGHLQPPPIIPPPALPPPDVGEALALESVEEAIMRQPAGLQDLKYDDRSVQLVQQIIEQLEREHLMALKHDTLDLGRRPDTPDWVYRLSLGLSHLTMCSMLAASCAVLLLLAPRHLGSLADISYFLVLWTAVLVLLFFFLDLLRVALLTLALLSALERKRRATLPEYSIRHSIYGATVSVGHGAIGMSDYTPPRAPLNTAITSPHSTPSPIASRKSHARVSPQPPEVGYISRRTEDSKRPPAKPYVTAASFLYQREGSPQSRSDEMSMSVDEEAPSKMTFSMTPAAACRGESERDIAARTQSDFELPGSIPGSPQRADVVHQSVPISVKTPMDNDDHDCGSRADAVPLPTVRVADVSGNHSQSGPRLPMPSLPVPPRTASSVTRDGLSPTSFIPITIPASALASPASSLDPPLAIPTEDHVEAMPSGRHVPGYERPASFGLPSPYAAALPYGDHGYGDHAAGTPPDGHLSLTPM</sequence>
<feature type="compositionally biased region" description="Pro residues" evidence="1">
    <location>
        <begin position="148"/>
        <end position="158"/>
    </location>
</feature>
<dbReference type="OMA" id="HVEAMPS"/>
<name>A0A0G4EIL9_VITBC</name>